<dbReference type="InterPro" id="IPR044152">
    <property type="entry name" value="YqjM-like"/>
</dbReference>
<evidence type="ECO:0000256" key="4">
    <source>
        <dbReference type="ARBA" id="ARBA00022857"/>
    </source>
</evidence>
<dbReference type="STRING" id="237069.SAMN05216498_2765"/>
<gene>
    <name evidence="7" type="ORF">SAMN05216498_2765</name>
</gene>
<dbReference type="InterPro" id="IPR001155">
    <property type="entry name" value="OxRdtase_FMN_N"/>
</dbReference>
<comment type="cofactor">
    <cofactor evidence="1">
        <name>FMN</name>
        <dbReference type="ChEBI" id="CHEBI:58210"/>
    </cofactor>
</comment>
<dbReference type="Pfam" id="PF00724">
    <property type="entry name" value="Oxidored_FMN"/>
    <property type="match status" value="1"/>
</dbReference>
<dbReference type="Proteomes" id="UP000199334">
    <property type="component" value="Unassembled WGS sequence"/>
</dbReference>
<dbReference type="CDD" id="cd02932">
    <property type="entry name" value="OYE_YqiM_FMN"/>
    <property type="match status" value="1"/>
</dbReference>
<protein>
    <submittedName>
        <fullName evidence="7">NADPH2 dehydrogenase</fullName>
    </submittedName>
</protein>
<keyword evidence="3" id="KW-0288">FMN</keyword>
<keyword evidence="4" id="KW-0521">NADP</keyword>
<evidence type="ECO:0000259" key="6">
    <source>
        <dbReference type="Pfam" id="PF00724"/>
    </source>
</evidence>
<dbReference type="GO" id="GO:0003959">
    <property type="term" value="F:NADPH dehydrogenase activity"/>
    <property type="evidence" value="ECO:0007669"/>
    <property type="project" value="InterPro"/>
</dbReference>
<sequence length="325" mass="36517">MELKNRIVMSPMCMYSCFDQDGKATPFHITHYESRAAGQAGLVILEASAVQPEGRISPEDLGIWSDDHIEGLTHLSERIHAHGAKSGIQLAHAGRKARVKEEIFAPSAIPFNEKAKTPTEMTQEHIHETIQAFRDAAKRAKQANFDMVEIHGAHGYLINEFLSPLSNKRTDEYGGSRENRYRFLSKIIKVVQQEFDGSIFVRISVSEYHEDGNQMSDFIYFAEEMKKQGIDLIDCSSGGVVRAKINTFPGYQVRFADTIKHEAGIKTGAVGLIKTGVQAEEIIQNERADLIFVARAFLANPYWPKQIADELGFELTGPKQYERGW</sequence>
<dbReference type="InterPro" id="IPR013785">
    <property type="entry name" value="Aldolase_TIM"/>
</dbReference>
<keyword evidence="8" id="KW-1185">Reference proteome</keyword>
<dbReference type="AlphaFoldDB" id="A0A1H0D2B7"/>
<evidence type="ECO:0000256" key="3">
    <source>
        <dbReference type="ARBA" id="ARBA00022643"/>
    </source>
</evidence>
<name>A0A1H0D2B7_9BACI</name>
<evidence type="ECO:0000313" key="8">
    <source>
        <dbReference type="Proteomes" id="UP000199334"/>
    </source>
</evidence>
<dbReference type="EMBL" id="FNIG01000006">
    <property type="protein sequence ID" value="SDN64249.1"/>
    <property type="molecule type" value="Genomic_DNA"/>
</dbReference>
<organism evidence="7 8">
    <name type="scientific">Tenuibacillus multivorans</name>
    <dbReference type="NCBI Taxonomy" id="237069"/>
    <lineage>
        <taxon>Bacteria</taxon>
        <taxon>Bacillati</taxon>
        <taxon>Bacillota</taxon>
        <taxon>Bacilli</taxon>
        <taxon>Bacillales</taxon>
        <taxon>Bacillaceae</taxon>
        <taxon>Tenuibacillus</taxon>
    </lineage>
</organism>
<dbReference type="SUPFAM" id="SSF51395">
    <property type="entry name" value="FMN-linked oxidoreductases"/>
    <property type="match status" value="1"/>
</dbReference>
<proteinExistence type="predicted"/>
<dbReference type="Gene3D" id="3.20.20.70">
    <property type="entry name" value="Aldolase class I"/>
    <property type="match status" value="1"/>
</dbReference>
<evidence type="ECO:0000256" key="1">
    <source>
        <dbReference type="ARBA" id="ARBA00001917"/>
    </source>
</evidence>
<evidence type="ECO:0000256" key="2">
    <source>
        <dbReference type="ARBA" id="ARBA00022630"/>
    </source>
</evidence>
<dbReference type="GO" id="GO:0010181">
    <property type="term" value="F:FMN binding"/>
    <property type="evidence" value="ECO:0007669"/>
    <property type="project" value="InterPro"/>
</dbReference>
<dbReference type="GO" id="GO:0050661">
    <property type="term" value="F:NADP binding"/>
    <property type="evidence" value="ECO:0007669"/>
    <property type="project" value="InterPro"/>
</dbReference>
<dbReference type="PANTHER" id="PTHR43303">
    <property type="entry name" value="NADPH DEHYDROGENASE C23G7.10C-RELATED"/>
    <property type="match status" value="1"/>
</dbReference>
<evidence type="ECO:0000256" key="5">
    <source>
        <dbReference type="ARBA" id="ARBA00023002"/>
    </source>
</evidence>
<reference evidence="7 8" key="1">
    <citation type="submission" date="2016-10" db="EMBL/GenBank/DDBJ databases">
        <authorList>
            <person name="de Groot N.N."/>
        </authorList>
    </citation>
    <scope>NUCLEOTIDE SEQUENCE [LARGE SCALE GENOMIC DNA]</scope>
    <source>
        <strain evidence="7 8">CGMCC 1.3442</strain>
    </source>
</reference>
<accession>A0A1H0D2B7</accession>
<evidence type="ECO:0000313" key="7">
    <source>
        <dbReference type="EMBL" id="SDN64249.1"/>
    </source>
</evidence>
<dbReference type="PANTHER" id="PTHR43303:SF4">
    <property type="entry name" value="NADPH DEHYDROGENASE C23G7.10C-RELATED"/>
    <property type="match status" value="1"/>
</dbReference>
<keyword evidence="2" id="KW-0285">Flavoprotein</keyword>
<feature type="domain" description="NADH:flavin oxidoreductase/NADH oxidase N-terminal" evidence="6">
    <location>
        <begin position="1"/>
        <end position="311"/>
    </location>
</feature>
<keyword evidence="5" id="KW-0560">Oxidoreductase</keyword>
<dbReference type="NCBIfam" id="NF010047">
    <property type="entry name" value="PRK13523.1"/>
    <property type="match status" value="1"/>
</dbReference>